<comment type="catalytic activity">
    <reaction evidence="12">
        <text>heme b + 2 H(+) = protoporphyrin IX + Fe(2+)</text>
        <dbReference type="Rhea" id="RHEA:22584"/>
        <dbReference type="ChEBI" id="CHEBI:15378"/>
        <dbReference type="ChEBI" id="CHEBI:29033"/>
        <dbReference type="ChEBI" id="CHEBI:57306"/>
        <dbReference type="ChEBI" id="CHEBI:60344"/>
        <dbReference type="EC" id="4.98.1.1"/>
    </reaction>
    <physiologicalReaction direction="left-to-right" evidence="12">
        <dbReference type="Rhea" id="RHEA:22585"/>
    </physiologicalReaction>
</comment>
<reference evidence="17 18" key="1">
    <citation type="submission" date="2021-01" db="EMBL/GenBank/DDBJ databases">
        <title>Sequencing the genomes of 1000 actinobacteria strains.</title>
        <authorList>
            <person name="Klenk H.-P."/>
        </authorList>
    </citation>
    <scope>NUCLEOTIDE SEQUENCE [LARGE SCALE GENOMIC DNA]</scope>
    <source>
        <strain evidence="17 18">DSM 20542</strain>
    </source>
</reference>
<dbReference type="Proteomes" id="UP000746584">
    <property type="component" value="Unassembled WGS sequence"/>
</dbReference>
<evidence type="ECO:0000256" key="10">
    <source>
        <dbReference type="ARBA" id="ARBA00033771"/>
    </source>
</evidence>
<dbReference type="PANTHER" id="PTHR30521:SF4">
    <property type="entry name" value="DEFERROCHELATASE"/>
    <property type="match status" value="1"/>
</dbReference>
<evidence type="ECO:0000256" key="4">
    <source>
        <dbReference type="ARBA" id="ARBA00022723"/>
    </source>
</evidence>
<dbReference type="NCBIfam" id="TIGR01413">
    <property type="entry name" value="Dyp_perox_fam"/>
    <property type="match status" value="1"/>
</dbReference>
<keyword evidence="5" id="KW-0732">Signal</keyword>
<evidence type="ECO:0000256" key="8">
    <source>
        <dbReference type="ARBA" id="ARBA00023239"/>
    </source>
</evidence>
<comment type="similarity">
    <text evidence="9 13">Belongs to the DyP-type peroxidase family.</text>
</comment>
<dbReference type="EMBL" id="JAFBCG010000001">
    <property type="protein sequence ID" value="MBM7802486.1"/>
    <property type="molecule type" value="Genomic_DNA"/>
</dbReference>
<evidence type="ECO:0000256" key="13">
    <source>
        <dbReference type="RuleBase" id="RU365017"/>
    </source>
</evidence>
<feature type="compositionally biased region" description="Basic and acidic residues" evidence="14">
    <location>
        <begin position="1"/>
        <end position="27"/>
    </location>
</feature>
<dbReference type="NCBIfam" id="TIGR01412">
    <property type="entry name" value="tat_substr_1"/>
    <property type="match status" value="1"/>
</dbReference>
<dbReference type="PROSITE" id="PS51404">
    <property type="entry name" value="DYP_PEROXIDASE"/>
    <property type="match status" value="1"/>
</dbReference>
<evidence type="ECO:0000256" key="1">
    <source>
        <dbReference type="ARBA" id="ARBA00004196"/>
    </source>
</evidence>
<evidence type="ECO:0000256" key="7">
    <source>
        <dbReference type="ARBA" id="ARBA00023004"/>
    </source>
</evidence>
<evidence type="ECO:0000256" key="9">
    <source>
        <dbReference type="ARBA" id="ARBA00025737"/>
    </source>
</evidence>
<dbReference type="InterPro" id="IPR048328">
    <property type="entry name" value="Dyp_perox_C"/>
</dbReference>
<sequence>MTTEHEQHPADPDRATAQHPADPDRATAQHSSGFSRRGLLGAGLAAAGAGVGAAVGIAGAAAATGVNPLAAATNGDESLDLSQQHPFYATAAGQPQGGIRTVPQRHCVFMTFDLSTSVATDLQVLLARWSAAIAQLQAGKTVGSVEPAHGNGVGADTGEALDLGPASLTVTVGLGPGVFDERFGLADKRPAHLAAIPTLPSDNLDEQLTGGDLSLQACADDPQVAYHAVRDLARMARGTATVRWTVLGFGRASAGPSQSTPRNLMGFKDGTRNVTTDDEFDRFVWVDQPGDGAAWMRGGTYQVVRKIRMNLETWDADVVSDQQRVFGRTKIDGAPLSGGSEHTTPDFHAAHGDGTTKIDARSHIALAAHEANGGVKILRRGYNYTDGLNQYGQLDAGLLFAAYMNDPEHFERLQRKLGASDRLNEYVSHIGSAVFAVPPAPRKGSYIAEQLFR</sequence>
<organism evidence="17 18">
    <name type="scientific">Curtobacterium luteum</name>
    <dbReference type="NCBI Taxonomy" id="33881"/>
    <lineage>
        <taxon>Bacteria</taxon>
        <taxon>Bacillati</taxon>
        <taxon>Actinomycetota</taxon>
        <taxon>Actinomycetes</taxon>
        <taxon>Micrococcales</taxon>
        <taxon>Microbacteriaceae</taxon>
        <taxon>Curtobacterium</taxon>
    </lineage>
</organism>
<protein>
    <recommendedName>
        <fullName evidence="10 13">Deferrochelatase</fullName>
        <ecNumber evidence="13">1.11.1.-</ecNumber>
    </recommendedName>
    <alternativeName>
        <fullName evidence="11 13">Peroxidase EfeB</fullName>
    </alternativeName>
</protein>
<evidence type="ECO:0000256" key="2">
    <source>
        <dbReference type="ARBA" id="ARBA00022559"/>
    </source>
</evidence>
<dbReference type="RefSeq" id="WP_175328087.1">
    <property type="nucleotide sequence ID" value="NZ_JABMCD010000063.1"/>
</dbReference>
<dbReference type="PANTHER" id="PTHR30521">
    <property type="entry name" value="DEFERROCHELATASE/PEROXIDASE"/>
    <property type="match status" value="1"/>
</dbReference>
<dbReference type="InterPro" id="IPR006314">
    <property type="entry name" value="Dyp_peroxidase"/>
</dbReference>
<comment type="function">
    <text evidence="13">Involved in the recovery of exogenous heme iron. Extracts iron from heme while preserving the protoporphyrin ring intact.</text>
</comment>
<name>A0ABS2RWH7_9MICO</name>
<dbReference type="PROSITE" id="PS51318">
    <property type="entry name" value="TAT"/>
    <property type="match status" value="1"/>
</dbReference>
<comment type="subcellular location">
    <subcellularLocation>
        <location evidence="1">Cell envelope</location>
    </subcellularLocation>
</comment>
<evidence type="ECO:0000256" key="6">
    <source>
        <dbReference type="ARBA" id="ARBA00023002"/>
    </source>
</evidence>
<keyword evidence="6 13" id="KW-0560">Oxidoreductase</keyword>
<dbReference type="InterPro" id="IPR006313">
    <property type="entry name" value="EfeB/EfeN"/>
</dbReference>
<keyword evidence="18" id="KW-1185">Reference proteome</keyword>
<gene>
    <name evidence="17" type="ORF">JOE58_001737</name>
</gene>
<feature type="domain" description="Dyp-type peroxidase C-terminal" evidence="16">
    <location>
        <begin position="260"/>
        <end position="440"/>
    </location>
</feature>
<evidence type="ECO:0000313" key="17">
    <source>
        <dbReference type="EMBL" id="MBM7802486.1"/>
    </source>
</evidence>
<dbReference type="Pfam" id="PF20628">
    <property type="entry name" value="Dyp_perox_C"/>
    <property type="match status" value="1"/>
</dbReference>
<evidence type="ECO:0000256" key="14">
    <source>
        <dbReference type="SAM" id="MobiDB-lite"/>
    </source>
</evidence>
<dbReference type="EC" id="1.11.1.-" evidence="13"/>
<evidence type="ECO:0000259" key="16">
    <source>
        <dbReference type="Pfam" id="PF20628"/>
    </source>
</evidence>
<evidence type="ECO:0000256" key="5">
    <source>
        <dbReference type="ARBA" id="ARBA00022729"/>
    </source>
</evidence>
<keyword evidence="8" id="KW-0456">Lyase</keyword>
<evidence type="ECO:0000256" key="3">
    <source>
        <dbReference type="ARBA" id="ARBA00022617"/>
    </source>
</evidence>
<feature type="region of interest" description="Disordered" evidence="14">
    <location>
        <begin position="1"/>
        <end position="33"/>
    </location>
</feature>
<dbReference type="SUPFAM" id="SSF54909">
    <property type="entry name" value="Dimeric alpha+beta barrel"/>
    <property type="match status" value="1"/>
</dbReference>
<dbReference type="Pfam" id="PF04261">
    <property type="entry name" value="Dyp_perox_N"/>
    <property type="match status" value="1"/>
</dbReference>
<keyword evidence="7 13" id="KW-0408">Iron</keyword>
<evidence type="ECO:0000256" key="12">
    <source>
        <dbReference type="ARBA" id="ARBA00048856"/>
    </source>
</evidence>
<keyword evidence="4 13" id="KW-0479">Metal-binding</keyword>
<keyword evidence="3 13" id="KW-0349">Heme</keyword>
<comment type="cofactor">
    <cofactor evidence="13">
        <name>heme b</name>
        <dbReference type="ChEBI" id="CHEBI:60344"/>
    </cofactor>
    <text evidence="13">Binds 1 heme b (iron(II)-protoporphyrin IX) group non-covalently per subunit.</text>
</comment>
<evidence type="ECO:0000259" key="15">
    <source>
        <dbReference type="Pfam" id="PF04261"/>
    </source>
</evidence>
<dbReference type="GO" id="GO:0004601">
    <property type="term" value="F:peroxidase activity"/>
    <property type="evidence" value="ECO:0007669"/>
    <property type="project" value="UniProtKB-KW"/>
</dbReference>
<accession>A0ABS2RWH7</accession>
<evidence type="ECO:0000313" key="18">
    <source>
        <dbReference type="Proteomes" id="UP000746584"/>
    </source>
</evidence>
<keyword evidence="2 13" id="KW-0575">Peroxidase</keyword>
<dbReference type="InterPro" id="IPR048327">
    <property type="entry name" value="Dyp_perox_N"/>
</dbReference>
<dbReference type="InterPro" id="IPR006311">
    <property type="entry name" value="TAT_signal"/>
</dbReference>
<comment type="caution">
    <text evidence="17">The sequence shown here is derived from an EMBL/GenBank/DDBJ whole genome shotgun (WGS) entry which is preliminary data.</text>
</comment>
<dbReference type="InterPro" id="IPR011008">
    <property type="entry name" value="Dimeric_a/b-barrel"/>
</dbReference>
<feature type="domain" description="Dyp-type peroxidase N-terminal" evidence="15">
    <location>
        <begin position="96"/>
        <end position="249"/>
    </location>
</feature>
<evidence type="ECO:0000256" key="11">
    <source>
        <dbReference type="ARBA" id="ARBA00033775"/>
    </source>
</evidence>
<proteinExistence type="inferred from homology"/>